<evidence type="ECO:0000256" key="2">
    <source>
        <dbReference type="ARBA" id="ARBA00022692"/>
    </source>
</evidence>
<dbReference type="AlphaFoldDB" id="A0A4Q8L495"/>
<evidence type="ECO:0000259" key="9">
    <source>
        <dbReference type="Pfam" id="PF00662"/>
    </source>
</evidence>
<feature type="domain" description="NADH-Ubiquinone oxidoreductase (complex I) chain 5 N-terminal" evidence="9">
    <location>
        <begin position="76"/>
        <end position="125"/>
    </location>
</feature>
<dbReference type="Gene3D" id="1.20.5.2700">
    <property type="match status" value="1"/>
</dbReference>
<keyword evidence="3 7" id="KW-1133">Transmembrane helix</keyword>
<reference evidence="10 11" key="1">
    <citation type="submission" date="2019-02" db="EMBL/GenBank/DDBJ databases">
        <title>WGS of Pseudoxanthomonas species novum from clinical isolates.</title>
        <authorList>
            <person name="Bernier A.-M."/>
            <person name="Bernard K."/>
            <person name="Vachon A."/>
        </authorList>
    </citation>
    <scope>NUCLEOTIDE SEQUENCE [LARGE SCALE GENOMIC DNA]</scope>
    <source>
        <strain evidence="10 11">NML171200</strain>
    </source>
</reference>
<dbReference type="GO" id="GO:0042773">
    <property type="term" value="P:ATP synthesis coupled electron transport"/>
    <property type="evidence" value="ECO:0007669"/>
    <property type="project" value="InterPro"/>
</dbReference>
<feature type="transmembrane region" description="Helical" evidence="7">
    <location>
        <begin position="602"/>
        <end position="629"/>
    </location>
</feature>
<evidence type="ECO:0000259" key="8">
    <source>
        <dbReference type="Pfam" id="PF00361"/>
    </source>
</evidence>
<evidence type="ECO:0000256" key="3">
    <source>
        <dbReference type="ARBA" id="ARBA00022989"/>
    </source>
</evidence>
<dbReference type="PANTHER" id="PTHR42829">
    <property type="entry name" value="NADH-UBIQUINONE OXIDOREDUCTASE CHAIN 5"/>
    <property type="match status" value="1"/>
</dbReference>
<feature type="transmembrane region" description="Helical" evidence="7">
    <location>
        <begin position="237"/>
        <end position="256"/>
    </location>
</feature>
<dbReference type="NCBIfam" id="NF005141">
    <property type="entry name" value="PRK06590.1"/>
    <property type="match status" value="1"/>
</dbReference>
<feature type="transmembrane region" description="Helical" evidence="7">
    <location>
        <begin position="147"/>
        <end position="166"/>
    </location>
</feature>
<dbReference type="InterPro" id="IPR018393">
    <property type="entry name" value="NADHpl_OxRdtase_5_subgr"/>
</dbReference>
<dbReference type="PRINTS" id="PR01435">
    <property type="entry name" value="NPOXDRDTASE5"/>
</dbReference>
<dbReference type="GO" id="GO:0003954">
    <property type="term" value="F:NADH dehydrogenase activity"/>
    <property type="evidence" value="ECO:0007669"/>
    <property type="project" value="TreeGrafter"/>
</dbReference>
<feature type="transmembrane region" description="Helical" evidence="7">
    <location>
        <begin position="528"/>
        <end position="549"/>
    </location>
</feature>
<comment type="subcellular location">
    <subcellularLocation>
        <location evidence="1">Endomembrane system</location>
        <topology evidence="1">Multi-pass membrane protein</topology>
    </subcellularLocation>
    <subcellularLocation>
        <location evidence="5">Membrane</location>
        <topology evidence="5">Multi-pass membrane protein</topology>
    </subcellularLocation>
</comment>
<dbReference type="InterPro" id="IPR001516">
    <property type="entry name" value="Proton_antipo_N"/>
</dbReference>
<dbReference type="GO" id="GO:0008137">
    <property type="term" value="F:NADH dehydrogenase (ubiquinone) activity"/>
    <property type="evidence" value="ECO:0007669"/>
    <property type="project" value="InterPro"/>
</dbReference>
<feature type="domain" description="NADH:quinone oxidoreductase/Mrp antiporter transmembrane" evidence="8">
    <location>
        <begin position="141"/>
        <end position="438"/>
    </location>
</feature>
<feature type="transmembrane region" description="Helical" evidence="7">
    <location>
        <begin position="708"/>
        <end position="730"/>
    </location>
</feature>
<evidence type="ECO:0000313" key="11">
    <source>
        <dbReference type="Proteomes" id="UP000292627"/>
    </source>
</evidence>
<evidence type="ECO:0000256" key="7">
    <source>
        <dbReference type="SAM" id="Phobius"/>
    </source>
</evidence>
<gene>
    <name evidence="10" type="ORF">EA660_19750</name>
</gene>
<feature type="transmembrane region" description="Helical" evidence="7">
    <location>
        <begin position="335"/>
        <end position="357"/>
    </location>
</feature>
<dbReference type="GO" id="GO:0015990">
    <property type="term" value="P:electron transport coupled proton transport"/>
    <property type="evidence" value="ECO:0007669"/>
    <property type="project" value="TreeGrafter"/>
</dbReference>
<proteinExistence type="predicted"/>
<dbReference type="RefSeq" id="WP_130553146.1">
    <property type="nucleotide sequence ID" value="NZ_SHMC01000012.1"/>
</dbReference>
<dbReference type="GO" id="GO:0012505">
    <property type="term" value="C:endomembrane system"/>
    <property type="evidence" value="ECO:0007669"/>
    <property type="project" value="UniProtKB-SubCell"/>
</dbReference>
<feature type="transmembrane region" description="Helical" evidence="7">
    <location>
        <begin position="6"/>
        <end position="29"/>
    </location>
</feature>
<evidence type="ECO:0000313" key="10">
    <source>
        <dbReference type="EMBL" id="TAA20003.1"/>
    </source>
</evidence>
<sequence length="731" mass="80059">MTGQLLLSKSVLLAVVLAPLLGSIIAGLFGRQVGRAGAHTVTILGVAVSCALSCWTLYQLVWGGASPFNENLYTFFDVGSFQGHVGFMVDRLTAMMMVVVTFVSLLVHVYTIGYMADDPGYQRFFSYISLFTFSMLMLVMSNNFLQLFFGWEAVGLVSYLLIGFWFKRPTAVFANLKAFLVNRVGDFGFLLGIAAVLMAFRTLDYATVFSYAPLAANAKLAQVWPQVEPLQQAFEWIGGWSLMTVICIGLFIGAMGKSAQVPLHVWLPDSMEGPTPISALIHAATMVTAGIFMVARMSPLFELSQTALNFILFIGATTAFFTGLIGIVQNDIKRVVAYSTLSQLGYMTVALGVSAYSAGVFHLMTHAFFKALLFLGAGSVIIGMHHEQDMRKMGGLRKYMPITYVTMIIGTLALVGTPFFSGFYSKDSIIEAAAHHAHVSHSWIATYGYWAVLGGVLITSFYSFRLLFLTFHGAERFRDVAHDDHGHGHDHAHHDAHGDAEHTDAEAQVHGHGDHGHHGPHIPHESPWVVTLPLILLAIPSVLIGFFTIGPMLFGTDWAGHHAEGGVPGQTLKFFTGIIDFYDPARDTVGALAEEFHGPVAFALHGFLAAPFWLTLAGFALAAVLYLVLSPEWPARLRQRFSGLVRILEAKYGFDILWIDGFAGGGLQLGRISRWIDTRIIDGVFVNGSARVVELASQLLRRTQSGFLYHYAFAMIIGLVALLAVVSWAWR</sequence>
<keyword evidence="4 7" id="KW-0472">Membrane</keyword>
<dbReference type="PRINTS" id="PR01434">
    <property type="entry name" value="NADHDHGNASE5"/>
</dbReference>
<evidence type="ECO:0000256" key="5">
    <source>
        <dbReference type="RuleBase" id="RU000320"/>
    </source>
</evidence>
<dbReference type="EMBL" id="SHMC01000012">
    <property type="protein sequence ID" value="TAA20003.1"/>
    <property type="molecule type" value="Genomic_DNA"/>
</dbReference>
<comment type="caution">
    <text evidence="10">The sequence shown here is derived from an EMBL/GenBank/DDBJ whole genome shotgun (WGS) entry which is preliminary data.</text>
</comment>
<dbReference type="Pfam" id="PF00361">
    <property type="entry name" value="Proton_antipo_M"/>
    <property type="match status" value="1"/>
</dbReference>
<dbReference type="Pfam" id="PF00662">
    <property type="entry name" value="Proton_antipo_N"/>
    <property type="match status" value="1"/>
</dbReference>
<organism evidence="10 11">
    <name type="scientific">Pseudoxanthomonas winnipegensis</name>
    <dbReference type="NCBI Taxonomy" id="2480810"/>
    <lineage>
        <taxon>Bacteria</taxon>
        <taxon>Pseudomonadati</taxon>
        <taxon>Pseudomonadota</taxon>
        <taxon>Gammaproteobacteria</taxon>
        <taxon>Lysobacterales</taxon>
        <taxon>Lysobacteraceae</taxon>
        <taxon>Pseudoxanthomonas</taxon>
    </lineage>
</organism>
<feature type="transmembrane region" description="Helical" evidence="7">
    <location>
        <begin position="402"/>
        <end position="424"/>
    </location>
</feature>
<feature type="transmembrane region" description="Helical" evidence="7">
    <location>
        <begin position="444"/>
        <end position="468"/>
    </location>
</feature>
<dbReference type="Proteomes" id="UP000292627">
    <property type="component" value="Unassembled WGS sequence"/>
</dbReference>
<feature type="transmembrane region" description="Helical" evidence="7">
    <location>
        <begin position="92"/>
        <end position="112"/>
    </location>
</feature>
<feature type="transmembrane region" description="Helical" evidence="7">
    <location>
        <begin position="277"/>
        <end position="295"/>
    </location>
</feature>
<dbReference type="GO" id="GO:0016020">
    <property type="term" value="C:membrane"/>
    <property type="evidence" value="ECO:0007669"/>
    <property type="project" value="UniProtKB-SubCell"/>
</dbReference>
<dbReference type="PANTHER" id="PTHR42829:SF2">
    <property type="entry name" value="NADH-UBIQUINONE OXIDOREDUCTASE CHAIN 5"/>
    <property type="match status" value="1"/>
</dbReference>
<feature type="transmembrane region" description="Helical" evidence="7">
    <location>
        <begin position="41"/>
        <end position="61"/>
    </location>
</feature>
<accession>A0A4Q8L495</accession>
<dbReference type="OrthoDB" id="9811798at2"/>
<keyword evidence="2 5" id="KW-0812">Transmembrane</keyword>
<feature type="transmembrane region" description="Helical" evidence="7">
    <location>
        <begin position="307"/>
        <end position="328"/>
    </location>
</feature>
<dbReference type="InterPro" id="IPR003945">
    <property type="entry name" value="NU5C-like"/>
</dbReference>
<feature type="transmembrane region" description="Helical" evidence="7">
    <location>
        <begin position="124"/>
        <end position="141"/>
    </location>
</feature>
<feature type="transmembrane region" description="Helical" evidence="7">
    <location>
        <begin position="363"/>
        <end position="382"/>
    </location>
</feature>
<evidence type="ECO:0000256" key="1">
    <source>
        <dbReference type="ARBA" id="ARBA00004127"/>
    </source>
</evidence>
<dbReference type="InterPro" id="IPR001750">
    <property type="entry name" value="ND/Mrp_TM"/>
</dbReference>
<feature type="region of interest" description="Disordered" evidence="6">
    <location>
        <begin position="482"/>
        <end position="520"/>
    </location>
</feature>
<protein>
    <submittedName>
        <fullName evidence="10">NADH-quinone oxidoreductase subunit L</fullName>
    </submittedName>
</protein>
<evidence type="ECO:0000256" key="4">
    <source>
        <dbReference type="ARBA" id="ARBA00023136"/>
    </source>
</evidence>
<name>A0A4Q8L495_9GAMM</name>
<dbReference type="NCBIfam" id="TIGR01974">
    <property type="entry name" value="NDH_I_L"/>
    <property type="match status" value="1"/>
</dbReference>
<feature type="transmembrane region" description="Helical" evidence="7">
    <location>
        <begin position="178"/>
        <end position="200"/>
    </location>
</feature>
<evidence type="ECO:0000256" key="6">
    <source>
        <dbReference type="SAM" id="MobiDB-lite"/>
    </source>
</evidence>
<feature type="compositionally biased region" description="Basic and acidic residues" evidence="6">
    <location>
        <begin position="482"/>
        <end position="517"/>
    </location>
</feature>